<dbReference type="STRING" id="246404.A0A507FJN0"/>
<dbReference type="SUPFAM" id="SSF48452">
    <property type="entry name" value="TPR-like"/>
    <property type="match status" value="1"/>
</dbReference>
<organism evidence="2 3">
    <name type="scientific">Chytriomyces confervae</name>
    <dbReference type="NCBI Taxonomy" id="246404"/>
    <lineage>
        <taxon>Eukaryota</taxon>
        <taxon>Fungi</taxon>
        <taxon>Fungi incertae sedis</taxon>
        <taxon>Chytridiomycota</taxon>
        <taxon>Chytridiomycota incertae sedis</taxon>
        <taxon>Chytridiomycetes</taxon>
        <taxon>Chytridiales</taxon>
        <taxon>Chytriomycetaceae</taxon>
        <taxon>Chytriomyces</taxon>
    </lineage>
</organism>
<dbReference type="InterPro" id="IPR019734">
    <property type="entry name" value="TPR_rpt"/>
</dbReference>
<dbReference type="PROSITE" id="PS50005">
    <property type="entry name" value="TPR"/>
    <property type="match status" value="1"/>
</dbReference>
<protein>
    <submittedName>
        <fullName evidence="2">Uncharacterized protein</fullName>
    </submittedName>
</protein>
<reference evidence="2 3" key="1">
    <citation type="journal article" date="2019" name="Sci. Rep.">
        <title>Comparative genomics of chytrid fungi reveal insights into the obligate biotrophic and pathogenic lifestyle of Synchytrium endobioticum.</title>
        <authorList>
            <person name="van de Vossenberg B.T.L.H."/>
            <person name="Warris S."/>
            <person name="Nguyen H.D.T."/>
            <person name="van Gent-Pelzer M.P.E."/>
            <person name="Joly D.L."/>
            <person name="van de Geest H.C."/>
            <person name="Bonants P.J.M."/>
            <person name="Smith D.S."/>
            <person name="Levesque C.A."/>
            <person name="van der Lee T.A.J."/>
        </authorList>
    </citation>
    <scope>NUCLEOTIDE SEQUENCE [LARGE SCALE GENOMIC DNA]</scope>
    <source>
        <strain evidence="2 3">CBS 675.73</strain>
    </source>
</reference>
<evidence type="ECO:0000313" key="3">
    <source>
        <dbReference type="Proteomes" id="UP000320333"/>
    </source>
</evidence>
<proteinExistence type="predicted"/>
<keyword evidence="1" id="KW-0802">TPR repeat</keyword>
<comment type="caution">
    <text evidence="2">The sequence shown here is derived from an EMBL/GenBank/DDBJ whole genome shotgun (WGS) entry which is preliminary data.</text>
</comment>
<gene>
    <name evidence="2" type="ORF">CcCBS67573_g02287</name>
</gene>
<dbReference type="OrthoDB" id="1926212at2759"/>
<evidence type="ECO:0000256" key="1">
    <source>
        <dbReference type="PROSITE-ProRule" id="PRU00339"/>
    </source>
</evidence>
<dbReference type="Gene3D" id="1.25.40.10">
    <property type="entry name" value="Tetratricopeptide repeat domain"/>
    <property type="match status" value="5"/>
</dbReference>
<evidence type="ECO:0000313" key="2">
    <source>
        <dbReference type="EMBL" id="TPX76432.1"/>
    </source>
</evidence>
<dbReference type="AlphaFoldDB" id="A0A507FJN0"/>
<dbReference type="PANTHER" id="PTHR45153:SF1">
    <property type="entry name" value="TETRATRICOPEPTIDE REPEAT PROTEIN 16"/>
    <property type="match status" value="1"/>
</dbReference>
<dbReference type="InterPro" id="IPR011990">
    <property type="entry name" value="TPR-like_helical_dom_sf"/>
</dbReference>
<accession>A0A507FJN0</accession>
<dbReference type="PANTHER" id="PTHR45153">
    <property type="entry name" value="TETRATRICOPEPTIDE REPEAT PROTEIN 16"/>
    <property type="match status" value="1"/>
</dbReference>
<dbReference type="SMART" id="SM00028">
    <property type="entry name" value="TPR"/>
    <property type="match status" value="7"/>
</dbReference>
<dbReference type="Proteomes" id="UP000320333">
    <property type="component" value="Unassembled WGS sequence"/>
</dbReference>
<sequence length="547" mass="62782">MPKETAQQIIAAKATELNNKAVESLFSKPEGGSSSDVVSAISQLSRAIFLVPIEPSYYIYRAEAYLLVSDFESAIANFKKAQELLPPRRADLKKTQSHLKLQAPARKMTTGASLVDDEADLFFSESKFQESTAISSSSAWFNMRLRRVYFTFGQILLDQRRLHESLRYLKLSRDLGMNPSSVYLRMYHYLLYCCLNDTDQALELLYNLIHNHPTQVDLYILRAKLYSELGHCDLVSMDLRKVVQIRPDHPEVRQLMEYVIWTAIKYKNKASQEILKGQLDVAIFFLNHALELDPYDWITLLKRGVIFSEMGHHDSALGDLTGVLERDDRDKARDGEVKSYISSVYNKQGIDFFITGRPFEAIQTFNKALEYSDKEAVIFKNLADCYWKLNDDKSREKALVRAYQLDFSDTESREKLADLYFRRGERAIFAGEYPYGIIELSKAIDLNKLPRFLFERARVYALMEHHDLARVDLLALLALEPGHREAHAMLDQLTVGIPLDNLKPFPPQKRVLKGPFDTTGNARKVKDCKLPLEVPHSKYGKPNTCIK</sequence>
<dbReference type="EMBL" id="QEAP01000047">
    <property type="protein sequence ID" value="TPX76432.1"/>
    <property type="molecule type" value="Genomic_DNA"/>
</dbReference>
<feature type="repeat" description="TPR" evidence="1">
    <location>
        <begin position="55"/>
        <end position="88"/>
    </location>
</feature>
<keyword evidence="3" id="KW-1185">Reference proteome</keyword>
<name>A0A507FJN0_9FUNG</name>